<dbReference type="Proteomes" id="UP000629025">
    <property type="component" value="Unassembled WGS sequence"/>
</dbReference>
<dbReference type="PANTHER" id="PTHR22617:SF43">
    <property type="entry name" value="PROTEIN PILI"/>
    <property type="match status" value="1"/>
</dbReference>
<comment type="caution">
    <text evidence="2">The sequence shown here is derived from an EMBL/GenBank/DDBJ whole genome shotgun (WGS) entry which is preliminary data.</text>
</comment>
<dbReference type="InterPro" id="IPR002545">
    <property type="entry name" value="CheW-lke_dom"/>
</dbReference>
<name>A0ABQ1KGP1_9GAMM</name>
<keyword evidence="3" id="KW-1185">Reference proteome</keyword>
<reference evidence="3" key="1">
    <citation type="journal article" date="2019" name="Int. J. Syst. Evol. Microbiol.">
        <title>The Global Catalogue of Microorganisms (GCM) 10K type strain sequencing project: providing services to taxonomists for standard genome sequencing and annotation.</title>
        <authorList>
            <consortium name="The Broad Institute Genomics Platform"/>
            <consortium name="The Broad Institute Genome Sequencing Center for Infectious Disease"/>
            <person name="Wu L."/>
            <person name="Ma J."/>
        </authorList>
    </citation>
    <scope>NUCLEOTIDE SEQUENCE [LARGE SCALE GENOMIC DNA]</scope>
    <source>
        <strain evidence="3">CGMCC 1.15341</strain>
    </source>
</reference>
<evidence type="ECO:0000313" key="3">
    <source>
        <dbReference type="Proteomes" id="UP000629025"/>
    </source>
</evidence>
<dbReference type="InterPro" id="IPR036061">
    <property type="entry name" value="CheW-like_dom_sf"/>
</dbReference>
<dbReference type="EMBL" id="BMIJ01000005">
    <property type="protein sequence ID" value="GGB99671.1"/>
    <property type="molecule type" value="Genomic_DNA"/>
</dbReference>
<evidence type="ECO:0000259" key="1">
    <source>
        <dbReference type="PROSITE" id="PS50851"/>
    </source>
</evidence>
<evidence type="ECO:0000313" key="2">
    <source>
        <dbReference type="EMBL" id="GGB99671.1"/>
    </source>
</evidence>
<dbReference type="SUPFAM" id="SSF50341">
    <property type="entry name" value="CheW-like"/>
    <property type="match status" value="1"/>
</dbReference>
<dbReference type="PANTHER" id="PTHR22617">
    <property type="entry name" value="CHEMOTAXIS SENSOR HISTIDINE KINASE-RELATED"/>
    <property type="match status" value="1"/>
</dbReference>
<protein>
    <recommendedName>
        <fullName evidence="1">CheW-like domain-containing protein</fullName>
    </recommendedName>
</protein>
<accession>A0ABQ1KGP1</accession>
<dbReference type="Gene3D" id="2.40.50.180">
    <property type="entry name" value="CheA-289, Domain 4"/>
    <property type="match status" value="1"/>
</dbReference>
<dbReference type="RefSeq" id="WP_188749243.1">
    <property type="nucleotide sequence ID" value="NZ_BMIJ01000005.1"/>
</dbReference>
<feature type="domain" description="CheW-like" evidence="1">
    <location>
        <begin position="22"/>
        <end position="162"/>
    </location>
</feature>
<organism evidence="2 3">
    <name type="scientific">Marinobacterium zhoushanense</name>
    <dbReference type="NCBI Taxonomy" id="1679163"/>
    <lineage>
        <taxon>Bacteria</taxon>
        <taxon>Pseudomonadati</taxon>
        <taxon>Pseudomonadota</taxon>
        <taxon>Gammaproteobacteria</taxon>
        <taxon>Oceanospirillales</taxon>
        <taxon>Oceanospirillaceae</taxon>
        <taxon>Marinobacterium</taxon>
    </lineage>
</organism>
<sequence>MVEQTGVALAGAELDAEGSEVGEVRHGFQLGTHRLMLAAGTFAELASKTHICVLPDTPAWFSGFINHRGHTVPVYDLNLLLGQGATDLSRQYWILLIDRQPSTLGIILRQIPVALRDPEPIAPDHNETLPEALAGCHTGQYRVQQQCWGELDHHALIRHLKRTFREAAMPTAHNSNKNNELS</sequence>
<dbReference type="Pfam" id="PF01584">
    <property type="entry name" value="CheW"/>
    <property type="match status" value="1"/>
</dbReference>
<gene>
    <name evidence="2" type="ORF">GCM10011352_27340</name>
</gene>
<proteinExistence type="predicted"/>
<dbReference type="PROSITE" id="PS50851">
    <property type="entry name" value="CHEW"/>
    <property type="match status" value="1"/>
</dbReference>
<dbReference type="InterPro" id="IPR039315">
    <property type="entry name" value="CheW"/>
</dbReference>